<dbReference type="PANTHER" id="PTHR28008:SF1">
    <property type="entry name" value="DOMAIN PROTEIN, PUTATIVE (AFU_ORTHOLOGUE AFUA_3G10980)-RELATED"/>
    <property type="match status" value="1"/>
</dbReference>
<organism evidence="4 5">
    <name type="scientific">Zasmidium cellare ATCC 36951</name>
    <dbReference type="NCBI Taxonomy" id="1080233"/>
    <lineage>
        <taxon>Eukaryota</taxon>
        <taxon>Fungi</taxon>
        <taxon>Dikarya</taxon>
        <taxon>Ascomycota</taxon>
        <taxon>Pezizomycotina</taxon>
        <taxon>Dothideomycetes</taxon>
        <taxon>Dothideomycetidae</taxon>
        <taxon>Mycosphaerellales</taxon>
        <taxon>Mycosphaerellaceae</taxon>
        <taxon>Zasmidium</taxon>
    </lineage>
</organism>
<dbReference type="EMBL" id="ML993597">
    <property type="protein sequence ID" value="KAF2166131.1"/>
    <property type="molecule type" value="Genomic_DNA"/>
</dbReference>
<dbReference type="Pfam" id="PF04892">
    <property type="entry name" value="VanZ"/>
    <property type="match status" value="1"/>
</dbReference>
<dbReference type="PANTHER" id="PTHR28008">
    <property type="entry name" value="DOMAIN PROTEIN, PUTATIVE (AFU_ORTHOLOGUE AFUA_3G10980)-RELATED"/>
    <property type="match status" value="1"/>
</dbReference>
<feature type="transmembrane region" description="Helical" evidence="2">
    <location>
        <begin position="64"/>
        <end position="86"/>
    </location>
</feature>
<dbReference type="Proteomes" id="UP000799537">
    <property type="component" value="Unassembled WGS sequence"/>
</dbReference>
<feature type="domain" description="VanZ-like" evidence="3">
    <location>
        <begin position="37"/>
        <end position="114"/>
    </location>
</feature>
<dbReference type="AlphaFoldDB" id="A0A6A6CGE2"/>
<feature type="compositionally biased region" description="Acidic residues" evidence="1">
    <location>
        <begin position="187"/>
        <end position="204"/>
    </location>
</feature>
<evidence type="ECO:0000313" key="4">
    <source>
        <dbReference type="EMBL" id="KAF2166131.1"/>
    </source>
</evidence>
<dbReference type="RefSeq" id="XP_033667020.1">
    <property type="nucleotide sequence ID" value="XM_033806738.1"/>
</dbReference>
<dbReference type="OrthoDB" id="63581at2759"/>
<feature type="compositionally biased region" description="Polar residues" evidence="1">
    <location>
        <begin position="174"/>
        <end position="186"/>
    </location>
</feature>
<keyword evidence="2" id="KW-0472">Membrane</keyword>
<evidence type="ECO:0000256" key="1">
    <source>
        <dbReference type="SAM" id="MobiDB-lite"/>
    </source>
</evidence>
<proteinExistence type="predicted"/>
<evidence type="ECO:0000313" key="5">
    <source>
        <dbReference type="Proteomes" id="UP000799537"/>
    </source>
</evidence>
<dbReference type="GeneID" id="54560010"/>
<sequence>MPSIRIRQPFAAAFAVLFLVSAYLGLSTQKLPQYGQSDKGLHFVTFFLLTLSFYWILEAPRRRVIHITLLVCTAALAIGSEVAQALLPNGRDFDPFDILANVVGSTLALLLCSWYHKRMLERRRKNKHYDLVAGEEVDDEEGGVPGESERDVELGEGVGLGSQETGSVPVDANGQASAGAKTTNVTEELDNWDENDEDWEEEGAEAAKVTAGVNEDGEPPKKRTD</sequence>
<dbReference type="InterPro" id="IPR006976">
    <property type="entry name" value="VanZ-like"/>
</dbReference>
<feature type="transmembrane region" description="Helical" evidence="2">
    <location>
        <begin position="40"/>
        <end position="57"/>
    </location>
</feature>
<gene>
    <name evidence="4" type="ORF">M409DRAFT_23322</name>
</gene>
<dbReference type="NCBIfam" id="NF037970">
    <property type="entry name" value="vanZ_1"/>
    <property type="match status" value="1"/>
</dbReference>
<evidence type="ECO:0000259" key="3">
    <source>
        <dbReference type="Pfam" id="PF04892"/>
    </source>
</evidence>
<feature type="region of interest" description="Disordered" evidence="1">
    <location>
        <begin position="135"/>
        <end position="225"/>
    </location>
</feature>
<accession>A0A6A6CGE2</accession>
<protein>
    <recommendedName>
        <fullName evidence="3">VanZ-like domain-containing protein</fullName>
    </recommendedName>
</protein>
<feature type="transmembrane region" description="Helical" evidence="2">
    <location>
        <begin position="98"/>
        <end position="116"/>
    </location>
</feature>
<reference evidence="4" key="1">
    <citation type="journal article" date="2020" name="Stud. Mycol.">
        <title>101 Dothideomycetes genomes: a test case for predicting lifestyles and emergence of pathogens.</title>
        <authorList>
            <person name="Haridas S."/>
            <person name="Albert R."/>
            <person name="Binder M."/>
            <person name="Bloem J."/>
            <person name="Labutti K."/>
            <person name="Salamov A."/>
            <person name="Andreopoulos B."/>
            <person name="Baker S."/>
            <person name="Barry K."/>
            <person name="Bills G."/>
            <person name="Bluhm B."/>
            <person name="Cannon C."/>
            <person name="Castanera R."/>
            <person name="Culley D."/>
            <person name="Daum C."/>
            <person name="Ezra D."/>
            <person name="Gonzalez J."/>
            <person name="Henrissat B."/>
            <person name="Kuo A."/>
            <person name="Liang C."/>
            <person name="Lipzen A."/>
            <person name="Lutzoni F."/>
            <person name="Magnuson J."/>
            <person name="Mondo S."/>
            <person name="Nolan M."/>
            <person name="Ohm R."/>
            <person name="Pangilinan J."/>
            <person name="Park H.-J."/>
            <person name="Ramirez L."/>
            <person name="Alfaro M."/>
            <person name="Sun H."/>
            <person name="Tritt A."/>
            <person name="Yoshinaga Y."/>
            <person name="Zwiers L.-H."/>
            <person name="Turgeon B."/>
            <person name="Goodwin S."/>
            <person name="Spatafora J."/>
            <person name="Crous P."/>
            <person name="Grigoriev I."/>
        </authorList>
    </citation>
    <scope>NUCLEOTIDE SEQUENCE</scope>
    <source>
        <strain evidence="4">ATCC 36951</strain>
    </source>
</reference>
<keyword evidence="2" id="KW-0812">Transmembrane</keyword>
<name>A0A6A6CGE2_ZASCE</name>
<evidence type="ECO:0000256" key="2">
    <source>
        <dbReference type="SAM" id="Phobius"/>
    </source>
</evidence>
<keyword evidence="5" id="KW-1185">Reference proteome</keyword>
<keyword evidence="2" id="KW-1133">Transmembrane helix</keyword>